<proteinExistence type="predicted"/>
<accession>A0ABW2U6C0</accession>
<comment type="caution">
    <text evidence="1">The sequence shown here is derived from an EMBL/GenBank/DDBJ whole genome shotgun (WGS) entry which is preliminary data.</text>
</comment>
<evidence type="ECO:0000313" key="2">
    <source>
        <dbReference type="Proteomes" id="UP001596513"/>
    </source>
</evidence>
<sequence>MQKLRRKPMLSKAMYISSVRDLSAMWDGHYLVQTLPIVGSKLELVALNDEKLESYNILNQKILGDGCAGLRA</sequence>
<evidence type="ECO:0000313" key="1">
    <source>
        <dbReference type="EMBL" id="MFC7669023.1"/>
    </source>
</evidence>
<dbReference type="EMBL" id="JBHTEK010000001">
    <property type="protein sequence ID" value="MFC7669023.1"/>
    <property type="molecule type" value="Genomic_DNA"/>
</dbReference>
<keyword evidence="2" id="KW-1185">Reference proteome</keyword>
<organism evidence="1 2">
    <name type="scientific">Hymenobacter humi</name>
    <dbReference type="NCBI Taxonomy" id="1411620"/>
    <lineage>
        <taxon>Bacteria</taxon>
        <taxon>Pseudomonadati</taxon>
        <taxon>Bacteroidota</taxon>
        <taxon>Cytophagia</taxon>
        <taxon>Cytophagales</taxon>
        <taxon>Hymenobacteraceae</taxon>
        <taxon>Hymenobacter</taxon>
    </lineage>
</organism>
<dbReference type="Proteomes" id="UP001596513">
    <property type="component" value="Unassembled WGS sequence"/>
</dbReference>
<gene>
    <name evidence="1" type="ORF">ACFQT0_17940</name>
</gene>
<name>A0ABW2U6C0_9BACT</name>
<reference evidence="2" key="1">
    <citation type="journal article" date="2019" name="Int. J. Syst. Evol. Microbiol.">
        <title>The Global Catalogue of Microorganisms (GCM) 10K type strain sequencing project: providing services to taxonomists for standard genome sequencing and annotation.</title>
        <authorList>
            <consortium name="The Broad Institute Genomics Platform"/>
            <consortium name="The Broad Institute Genome Sequencing Center for Infectious Disease"/>
            <person name="Wu L."/>
            <person name="Ma J."/>
        </authorList>
    </citation>
    <scope>NUCLEOTIDE SEQUENCE [LARGE SCALE GENOMIC DNA]</scope>
    <source>
        <strain evidence="2">JCM 19635</strain>
    </source>
</reference>
<protein>
    <submittedName>
        <fullName evidence="1">Uncharacterized protein</fullName>
    </submittedName>
</protein>
<dbReference type="RefSeq" id="WP_380204536.1">
    <property type="nucleotide sequence ID" value="NZ_JBHTEK010000001.1"/>
</dbReference>